<feature type="compositionally biased region" description="Low complexity" evidence="5">
    <location>
        <begin position="142"/>
        <end position="191"/>
    </location>
</feature>
<evidence type="ECO:0000256" key="6">
    <source>
        <dbReference type="SAM" id="Phobius"/>
    </source>
</evidence>
<sequence>MTRRRTILAILAASAHALPKDVVLTAAGSNDVCPSKDLVACSSSLPSGFCCPQNAQCQALAGNTTALCCPNSSSCDRIQPIGCDVRLQDPKNHADAVVITSVFDVDLEACGKGCCPFGYTCDNSQCVLDKDQSKKPGADGKSTTATATSSSSTSSTPSSAVTTTTTPASSPSHTTTSATATPTSSDGAAAADHGMKSNTMSIIGGVAGGALVCLILVILAVLYLRRRKRTASASAAAQPEKSTGYRAEPPSSTASAATRGLNISEPIVQQESSYRTDFMLKSPSALSSISNQPVNSRWSGSGIAARARNLTPSRPPQPSGRHLSIPNPFTSPNPSTRSTRRESAGSSCDGDDDDHNLKTGHVVNGRLAPIRGMRSSKRVSRRTEPQHVRRDASEESINVFADENAVPPLQQQQQQQQRGRNVHDEAQNRMTTFSDLMEKAQLGDVNRGKRYVPGTTPRI</sequence>
<feature type="chain" id="PRO_5007835845" description="Mid2-like cell wall stress sensor" evidence="7">
    <location>
        <begin position="18"/>
        <end position="459"/>
    </location>
</feature>
<evidence type="ECO:0000256" key="7">
    <source>
        <dbReference type="SAM" id="SignalP"/>
    </source>
</evidence>
<evidence type="ECO:0000313" key="9">
    <source>
        <dbReference type="Proteomes" id="UP000076881"/>
    </source>
</evidence>
<dbReference type="OrthoDB" id="5338512at2759"/>
<keyword evidence="3 6" id="KW-1133">Transmembrane helix</keyword>
<keyword evidence="4 6" id="KW-0472">Membrane</keyword>
<accession>A0A162IU86</accession>
<proteinExistence type="predicted"/>
<evidence type="ECO:0000256" key="2">
    <source>
        <dbReference type="ARBA" id="ARBA00022692"/>
    </source>
</evidence>
<protein>
    <recommendedName>
        <fullName evidence="10">Mid2-like cell wall stress sensor</fullName>
    </recommendedName>
</protein>
<feature type="region of interest" description="Disordered" evidence="5">
    <location>
        <begin position="231"/>
        <end position="262"/>
    </location>
</feature>
<reference evidence="8 9" key="1">
    <citation type="journal article" date="2016" name="Genome Biol. Evol.">
        <title>Divergent and convergent evolution of fungal pathogenicity.</title>
        <authorList>
            <person name="Shang Y."/>
            <person name="Xiao G."/>
            <person name="Zheng P."/>
            <person name="Cen K."/>
            <person name="Zhan S."/>
            <person name="Wang C."/>
        </authorList>
    </citation>
    <scope>NUCLEOTIDE SEQUENCE [LARGE SCALE GENOMIC DNA]</scope>
    <source>
        <strain evidence="8 9">RCEF 1005</strain>
    </source>
</reference>
<evidence type="ECO:0000256" key="5">
    <source>
        <dbReference type="SAM" id="MobiDB-lite"/>
    </source>
</evidence>
<feature type="transmembrane region" description="Helical" evidence="6">
    <location>
        <begin position="202"/>
        <end position="224"/>
    </location>
</feature>
<dbReference type="Proteomes" id="UP000076881">
    <property type="component" value="Unassembled WGS sequence"/>
</dbReference>
<dbReference type="InterPro" id="IPR051694">
    <property type="entry name" value="Immunoregulatory_rcpt-like"/>
</dbReference>
<feature type="compositionally biased region" description="Polar residues" evidence="5">
    <location>
        <begin position="327"/>
        <end position="337"/>
    </location>
</feature>
<comment type="subcellular location">
    <subcellularLocation>
        <location evidence="1">Membrane</location>
        <topology evidence="1">Single-pass membrane protein</topology>
    </subcellularLocation>
</comment>
<dbReference type="AlphaFoldDB" id="A0A162IU86"/>
<comment type="caution">
    <text evidence="8">The sequence shown here is derived from an EMBL/GenBank/DDBJ whole genome shotgun (WGS) entry which is preliminary data.</text>
</comment>
<feature type="compositionally biased region" description="Basic and acidic residues" evidence="5">
    <location>
        <begin position="381"/>
        <end position="393"/>
    </location>
</feature>
<evidence type="ECO:0000256" key="3">
    <source>
        <dbReference type="ARBA" id="ARBA00022989"/>
    </source>
</evidence>
<feature type="region of interest" description="Disordered" evidence="5">
    <location>
        <begin position="308"/>
        <end position="360"/>
    </location>
</feature>
<feature type="region of interest" description="Disordered" evidence="5">
    <location>
        <begin position="132"/>
        <end position="192"/>
    </location>
</feature>
<keyword evidence="2 6" id="KW-0812">Transmembrane</keyword>
<evidence type="ECO:0008006" key="10">
    <source>
        <dbReference type="Google" id="ProtNLM"/>
    </source>
</evidence>
<dbReference type="GO" id="GO:0071944">
    <property type="term" value="C:cell periphery"/>
    <property type="evidence" value="ECO:0007669"/>
    <property type="project" value="UniProtKB-ARBA"/>
</dbReference>
<dbReference type="GO" id="GO:0016020">
    <property type="term" value="C:membrane"/>
    <property type="evidence" value="ECO:0007669"/>
    <property type="project" value="UniProtKB-SubCell"/>
</dbReference>
<dbReference type="PANTHER" id="PTHR15549:SF30">
    <property type="entry name" value="MID2 DOMAIN-CONTAINING PROTEIN"/>
    <property type="match status" value="1"/>
</dbReference>
<evidence type="ECO:0000256" key="1">
    <source>
        <dbReference type="ARBA" id="ARBA00004167"/>
    </source>
</evidence>
<dbReference type="EMBL" id="AZHF01000003">
    <property type="protein sequence ID" value="OAA78205.1"/>
    <property type="molecule type" value="Genomic_DNA"/>
</dbReference>
<feature type="compositionally biased region" description="Low complexity" evidence="5">
    <location>
        <begin position="249"/>
        <end position="258"/>
    </location>
</feature>
<keyword evidence="9" id="KW-1185">Reference proteome</keyword>
<evidence type="ECO:0000313" key="8">
    <source>
        <dbReference type="EMBL" id="OAA78205.1"/>
    </source>
</evidence>
<name>A0A162IU86_CORDF</name>
<keyword evidence="7" id="KW-0732">Signal</keyword>
<feature type="region of interest" description="Disordered" evidence="5">
    <location>
        <begin position="373"/>
        <end position="423"/>
    </location>
</feature>
<organism evidence="8 9">
    <name type="scientific">Akanthomyces lecanii RCEF 1005</name>
    <dbReference type="NCBI Taxonomy" id="1081108"/>
    <lineage>
        <taxon>Eukaryota</taxon>
        <taxon>Fungi</taxon>
        <taxon>Dikarya</taxon>
        <taxon>Ascomycota</taxon>
        <taxon>Pezizomycotina</taxon>
        <taxon>Sordariomycetes</taxon>
        <taxon>Hypocreomycetidae</taxon>
        <taxon>Hypocreales</taxon>
        <taxon>Cordycipitaceae</taxon>
        <taxon>Akanthomyces</taxon>
        <taxon>Cordyceps confragosa</taxon>
    </lineage>
</organism>
<feature type="signal peptide" evidence="7">
    <location>
        <begin position="1"/>
        <end position="17"/>
    </location>
</feature>
<gene>
    <name evidence="8" type="ORF">LEL_05028</name>
</gene>
<dbReference type="PANTHER" id="PTHR15549">
    <property type="entry name" value="PAIRED IMMUNOGLOBULIN-LIKE TYPE 2 RECEPTOR"/>
    <property type="match status" value="1"/>
</dbReference>
<evidence type="ECO:0000256" key="4">
    <source>
        <dbReference type="ARBA" id="ARBA00023136"/>
    </source>
</evidence>
<dbReference type="CDD" id="cd12087">
    <property type="entry name" value="TM_EGFR-like"/>
    <property type="match status" value="1"/>
</dbReference>